<dbReference type="GO" id="GO:0017095">
    <property type="term" value="F:heparan sulfate 6-sulfotransferase activity"/>
    <property type="evidence" value="ECO:0007669"/>
    <property type="project" value="TreeGrafter"/>
</dbReference>
<comment type="catalytic activity">
    <reaction evidence="9">
        <text>alpha-D-glucosaminyl-[heparan sulfate](n) + 3'-phosphoadenylyl sulfate = 6-sulfo-alpha-D-glucosaminyl-[heparan sulfate](n) + adenosine 3',5'-bisphosphate + H(+)</text>
        <dbReference type="Rhea" id="RHEA:56604"/>
        <dbReference type="Rhea" id="RHEA-COMP:9830"/>
        <dbReference type="Rhea" id="RHEA-COMP:14621"/>
        <dbReference type="ChEBI" id="CHEBI:15378"/>
        <dbReference type="ChEBI" id="CHEBI:58339"/>
        <dbReference type="ChEBI" id="CHEBI:58343"/>
        <dbReference type="ChEBI" id="CHEBI:58388"/>
        <dbReference type="ChEBI" id="CHEBI:140604"/>
    </reaction>
</comment>
<comment type="similarity">
    <text evidence="2 9">Belongs to the sulfotransferase 6 family.</text>
</comment>
<evidence type="ECO:0000256" key="7">
    <source>
        <dbReference type="ARBA" id="ARBA00023136"/>
    </source>
</evidence>
<keyword evidence="5 9" id="KW-0735">Signal-anchor</keyword>
<sequence length="451" mass="51459">MISIANTSFSSGSPIGILHVVGYTLGPASWNEKPDFIGGIVRQHLAFQTLRTEGDVNKFIKVCALSKRAVILQSSDMLAYNELPLHQANSINGNNVGGITAMASKSSAPQNIIANAGLSYEDVLNDDFQFDMDGHDVMVFLHIQKTGGTSFGRHLVRDLDLKRPCECQRQRKRCYCFRPHRNENWLFSRYSTGWKCGLHADWTELTSCVDVELDKNEGETAKRRYFYISLLRQPIARYMSEYRHVRRGATWKGSRHWCLGRQATAAELPACYKGKDWLDVDLDQFAGCESNLAANRQTRMLADLALVGCYNKSSMNAHERDRVMLASAKRNLAAMAYFGLTEYQKMSQYIFEETFNLRFAIPFEQHNTTISATAVQNLRPDQKRRIEKLNGLDIELYAFAKTLLFQRFEHLKAKDTNFEQRYANLGNIYFKQGVTEFNWDSNVDDGLSTDH</sequence>
<evidence type="ECO:0000256" key="9">
    <source>
        <dbReference type="RuleBase" id="RU364122"/>
    </source>
</evidence>
<evidence type="ECO:0000256" key="6">
    <source>
        <dbReference type="ARBA" id="ARBA00022989"/>
    </source>
</evidence>
<evidence type="ECO:0000256" key="5">
    <source>
        <dbReference type="ARBA" id="ARBA00022968"/>
    </source>
</evidence>
<dbReference type="SUPFAM" id="SSF52540">
    <property type="entry name" value="P-loop containing nucleoside triphosphate hydrolases"/>
    <property type="match status" value="1"/>
</dbReference>
<accession>A0A6P4G0A0</accession>
<dbReference type="Pfam" id="PF03567">
    <property type="entry name" value="Sulfotransfer_2"/>
    <property type="match status" value="1"/>
</dbReference>
<comment type="function">
    <text evidence="9">6-O-sulfation enzyme which catalyzes the transfer of sulfate from 3'-phosphoadenosine 5'-phosphosulfate (PAPS) to position 6 of the N-sulfoglucosamine residue (GlcNS) of heparan sulfate.</text>
</comment>
<reference evidence="10" key="1">
    <citation type="submission" date="2025-08" db="UniProtKB">
        <authorList>
            <consortium name="RefSeq"/>
        </authorList>
    </citation>
    <scope>IDENTIFICATION</scope>
</reference>
<protein>
    <recommendedName>
        <fullName evidence="9">Heparan-sulfate 6-O-sulfotransferase</fullName>
        <ecNumber evidence="9">2.8.2.-</ecNumber>
    </recommendedName>
</protein>
<dbReference type="RefSeq" id="XP_016990851.1">
    <property type="nucleotide sequence ID" value="XM_017135362.1"/>
</dbReference>
<dbReference type="InterPro" id="IPR010635">
    <property type="entry name" value="Heparan_SO4-6-sulfoTrfase"/>
</dbReference>
<dbReference type="OrthoDB" id="406981at2759"/>
<dbReference type="GO" id="GO:0016020">
    <property type="term" value="C:membrane"/>
    <property type="evidence" value="ECO:0007669"/>
    <property type="project" value="UniProtKB-SubCell"/>
</dbReference>
<keyword evidence="6" id="KW-1133">Transmembrane helix</keyword>
<keyword evidence="3 9" id="KW-0808">Transferase</keyword>
<evidence type="ECO:0000256" key="8">
    <source>
        <dbReference type="ARBA" id="ARBA00023180"/>
    </source>
</evidence>
<dbReference type="AlphaFoldDB" id="A0A6P4G0A0"/>
<comment type="subcellular location">
    <subcellularLocation>
        <location evidence="1 9">Membrane</location>
        <topology evidence="1 9">Single-pass type II membrane protein</topology>
    </subcellularLocation>
</comment>
<keyword evidence="8" id="KW-0325">Glycoprotein</keyword>
<gene>
    <name evidence="10" type="primary">LOC108052859</name>
</gene>
<dbReference type="InterPro" id="IPR027417">
    <property type="entry name" value="P-loop_NTPase"/>
</dbReference>
<dbReference type="PANTHER" id="PTHR12812:SF0">
    <property type="entry name" value="HEPARAN-SULFATE 6-O-SULFOTRANSFERASE"/>
    <property type="match status" value="1"/>
</dbReference>
<keyword evidence="7 9" id="KW-0472">Membrane</keyword>
<name>A0A6P4G0A0_DRORH</name>
<evidence type="ECO:0000313" key="10">
    <source>
        <dbReference type="RefSeq" id="XP_016990851.1"/>
    </source>
</evidence>
<dbReference type="Gene3D" id="3.40.50.300">
    <property type="entry name" value="P-loop containing nucleotide triphosphate hydrolases"/>
    <property type="match status" value="1"/>
</dbReference>
<keyword evidence="4" id="KW-0812">Transmembrane</keyword>
<organism evidence="10">
    <name type="scientific">Drosophila rhopaloa</name>
    <name type="common">Fruit fly</name>
    <dbReference type="NCBI Taxonomy" id="1041015"/>
    <lineage>
        <taxon>Eukaryota</taxon>
        <taxon>Metazoa</taxon>
        <taxon>Ecdysozoa</taxon>
        <taxon>Arthropoda</taxon>
        <taxon>Hexapoda</taxon>
        <taxon>Insecta</taxon>
        <taxon>Pterygota</taxon>
        <taxon>Neoptera</taxon>
        <taxon>Endopterygota</taxon>
        <taxon>Diptera</taxon>
        <taxon>Brachycera</taxon>
        <taxon>Muscomorpha</taxon>
        <taxon>Ephydroidea</taxon>
        <taxon>Drosophilidae</taxon>
        <taxon>Drosophila</taxon>
        <taxon>Sophophora</taxon>
    </lineage>
</organism>
<evidence type="ECO:0000256" key="3">
    <source>
        <dbReference type="ARBA" id="ARBA00022679"/>
    </source>
</evidence>
<dbReference type="EC" id="2.8.2.-" evidence="9"/>
<evidence type="ECO:0000256" key="2">
    <source>
        <dbReference type="ARBA" id="ARBA00010109"/>
    </source>
</evidence>
<dbReference type="InterPro" id="IPR005331">
    <property type="entry name" value="Sulfotransferase"/>
</dbReference>
<dbReference type="PANTHER" id="PTHR12812">
    <property type="entry name" value="HEPARAN SULFATE 6-O-SULFOTRANSFERASE 3"/>
    <property type="match status" value="1"/>
</dbReference>
<evidence type="ECO:0000256" key="4">
    <source>
        <dbReference type="ARBA" id="ARBA00022692"/>
    </source>
</evidence>
<proteinExistence type="inferred from homology"/>
<evidence type="ECO:0000256" key="1">
    <source>
        <dbReference type="ARBA" id="ARBA00004606"/>
    </source>
</evidence>
<dbReference type="FunFam" id="3.40.50.300:FF:000347">
    <property type="entry name" value="Heparan-sulfate 6-O-sulfotransferase"/>
    <property type="match status" value="1"/>
</dbReference>